<name>A0A1T4W669_9BACT</name>
<dbReference type="GO" id="GO:0015288">
    <property type="term" value="F:porin activity"/>
    <property type="evidence" value="ECO:0007669"/>
    <property type="project" value="TreeGrafter"/>
</dbReference>
<dbReference type="EMBL" id="FUYC01000001">
    <property type="protein sequence ID" value="SKA72211.1"/>
    <property type="molecule type" value="Genomic_DNA"/>
</dbReference>
<keyword evidence="4" id="KW-1134">Transmembrane beta strand</keyword>
<sequence length="510" mass="58440">MRIMKKTLFRHWLLLLLCVMLLAGCSARTQPLSQEERQEILTRNWEQLDQLQPKPDHPLTLPEAVALALVHNLDYRIQAMEEDIAHQQYDLATLEMLPSVDFDGGAHSRWPESASSSESVETRTQSLEPSTSQDRNRLTMDLSLAWNLLDFGMSFYQARQESDKEYIRAELRRKAQQQLVEQVRAAYWRAASAQIFRPRVAEVLAQARTALEDARTVEEMRLRPPLQSLTFQRSLLEVVRQLESLQNELDEAQVELCSLMGMSPSLQLQLLADEQEVQRPPKLSKSVDELVDIALDQRPELRESMYQVRISKNEITRSMLQTLPGLSFRASQKYDSNSFLSDNAWQELSAQVTGNLVDLFTAPDRIAQAESKHELERMRLLSVHMAVVTQVNVAVRQYERIVRDYDMATQINRVEQRIAQIVSNQALVNTQSQVETIRSRVTALFSEMERYRSFAEAQNAYNRILVSLGVDVLPRELTVKDATILVRQIGQTMNLWDSGQVSAPTDEASL</sequence>
<dbReference type="PANTHER" id="PTHR30026">
    <property type="entry name" value="OUTER MEMBRANE PROTEIN TOLC"/>
    <property type="match status" value="1"/>
</dbReference>
<evidence type="ECO:0000256" key="9">
    <source>
        <dbReference type="SAM" id="SignalP"/>
    </source>
</evidence>
<feature type="compositionally biased region" description="Polar residues" evidence="8">
    <location>
        <begin position="122"/>
        <end position="133"/>
    </location>
</feature>
<dbReference type="GO" id="GO:0009279">
    <property type="term" value="C:cell outer membrane"/>
    <property type="evidence" value="ECO:0007669"/>
    <property type="project" value="UniProtKB-SubCell"/>
</dbReference>
<reference evidence="10 11" key="1">
    <citation type="submission" date="2017-02" db="EMBL/GenBank/DDBJ databases">
        <authorList>
            <person name="Peterson S.W."/>
        </authorList>
    </citation>
    <scope>NUCLEOTIDE SEQUENCE [LARGE SCALE GENOMIC DNA]</scope>
    <source>
        <strain evidence="10 11">DSM 16080</strain>
    </source>
</reference>
<organism evidence="10 11">
    <name type="scientific">Paucidesulfovibrio gracilis DSM 16080</name>
    <dbReference type="NCBI Taxonomy" id="1121449"/>
    <lineage>
        <taxon>Bacteria</taxon>
        <taxon>Pseudomonadati</taxon>
        <taxon>Thermodesulfobacteriota</taxon>
        <taxon>Desulfovibrionia</taxon>
        <taxon>Desulfovibrionales</taxon>
        <taxon>Desulfovibrionaceae</taxon>
        <taxon>Paucidesulfovibrio</taxon>
    </lineage>
</organism>
<dbReference type="SUPFAM" id="SSF56954">
    <property type="entry name" value="Outer membrane efflux proteins (OEP)"/>
    <property type="match status" value="1"/>
</dbReference>
<evidence type="ECO:0000256" key="5">
    <source>
        <dbReference type="ARBA" id="ARBA00022692"/>
    </source>
</evidence>
<dbReference type="Proteomes" id="UP000190027">
    <property type="component" value="Unassembled WGS sequence"/>
</dbReference>
<evidence type="ECO:0000256" key="8">
    <source>
        <dbReference type="SAM" id="MobiDB-lite"/>
    </source>
</evidence>
<keyword evidence="7" id="KW-0998">Cell outer membrane</keyword>
<feature type="chain" id="PRO_5013092098" evidence="9">
    <location>
        <begin position="30"/>
        <end position="510"/>
    </location>
</feature>
<dbReference type="OrthoDB" id="9764652at2"/>
<dbReference type="GO" id="GO:0015562">
    <property type="term" value="F:efflux transmembrane transporter activity"/>
    <property type="evidence" value="ECO:0007669"/>
    <property type="project" value="InterPro"/>
</dbReference>
<keyword evidence="9" id="KW-0732">Signal</keyword>
<evidence type="ECO:0000256" key="6">
    <source>
        <dbReference type="ARBA" id="ARBA00023136"/>
    </source>
</evidence>
<protein>
    <submittedName>
        <fullName evidence="10">Outer membrane protein TolC</fullName>
    </submittedName>
</protein>
<dbReference type="GO" id="GO:1990281">
    <property type="term" value="C:efflux pump complex"/>
    <property type="evidence" value="ECO:0007669"/>
    <property type="project" value="TreeGrafter"/>
</dbReference>
<dbReference type="Gene3D" id="1.20.1600.10">
    <property type="entry name" value="Outer membrane efflux proteins (OEP)"/>
    <property type="match status" value="1"/>
</dbReference>
<keyword evidence="5" id="KW-0812">Transmembrane</keyword>
<dbReference type="AlphaFoldDB" id="A0A1T4W669"/>
<comment type="similarity">
    <text evidence="2">Belongs to the outer membrane factor (OMF) (TC 1.B.17) family.</text>
</comment>
<keyword evidence="6" id="KW-0472">Membrane</keyword>
<accession>A0A1T4W669</accession>
<keyword evidence="11" id="KW-1185">Reference proteome</keyword>
<dbReference type="PANTHER" id="PTHR30026:SF20">
    <property type="entry name" value="OUTER MEMBRANE PROTEIN TOLC"/>
    <property type="match status" value="1"/>
</dbReference>
<feature type="region of interest" description="Disordered" evidence="8">
    <location>
        <begin position="106"/>
        <end position="135"/>
    </location>
</feature>
<proteinExistence type="inferred from homology"/>
<evidence type="ECO:0000256" key="7">
    <source>
        <dbReference type="ARBA" id="ARBA00023237"/>
    </source>
</evidence>
<feature type="signal peptide" evidence="9">
    <location>
        <begin position="1"/>
        <end position="29"/>
    </location>
</feature>
<evidence type="ECO:0000256" key="2">
    <source>
        <dbReference type="ARBA" id="ARBA00007613"/>
    </source>
</evidence>
<evidence type="ECO:0000256" key="1">
    <source>
        <dbReference type="ARBA" id="ARBA00004442"/>
    </source>
</evidence>
<evidence type="ECO:0000256" key="4">
    <source>
        <dbReference type="ARBA" id="ARBA00022452"/>
    </source>
</evidence>
<dbReference type="Pfam" id="PF02321">
    <property type="entry name" value="OEP"/>
    <property type="match status" value="1"/>
</dbReference>
<evidence type="ECO:0000313" key="11">
    <source>
        <dbReference type="Proteomes" id="UP000190027"/>
    </source>
</evidence>
<comment type="subcellular location">
    <subcellularLocation>
        <location evidence="1">Cell outer membrane</location>
    </subcellularLocation>
</comment>
<gene>
    <name evidence="10" type="ORF">SAMN02745704_00316</name>
</gene>
<dbReference type="InterPro" id="IPR051906">
    <property type="entry name" value="TolC-like"/>
</dbReference>
<dbReference type="InterPro" id="IPR003423">
    <property type="entry name" value="OMP_efflux"/>
</dbReference>
<dbReference type="STRING" id="1121449.SAMN02745704_00316"/>
<dbReference type="PROSITE" id="PS51257">
    <property type="entry name" value="PROKAR_LIPOPROTEIN"/>
    <property type="match status" value="1"/>
</dbReference>
<evidence type="ECO:0000313" key="10">
    <source>
        <dbReference type="EMBL" id="SKA72211.1"/>
    </source>
</evidence>
<keyword evidence="3" id="KW-0813">Transport</keyword>
<dbReference type="RefSeq" id="WP_078715892.1">
    <property type="nucleotide sequence ID" value="NZ_FUYC01000001.1"/>
</dbReference>
<evidence type="ECO:0000256" key="3">
    <source>
        <dbReference type="ARBA" id="ARBA00022448"/>
    </source>
</evidence>